<dbReference type="InterPro" id="IPR001845">
    <property type="entry name" value="HTH_ArsR_DNA-bd_dom"/>
</dbReference>
<dbReference type="Proteomes" id="UP000245916">
    <property type="component" value="Unassembled WGS sequence"/>
</dbReference>
<dbReference type="InterPro" id="IPR011991">
    <property type="entry name" value="ArsR-like_HTH"/>
</dbReference>
<dbReference type="RefSeq" id="WP_109271961.1">
    <property type="nucleotide sequence ID" value="NZ_QFFF01000001.1"/>
</dbReference>
<protein>
    <submittedName>
        <fullName evidence="5">Transcriptional regulator</fullName>
    </submittedName>
</protein>
<keyword evidence="2" id="KW-0238">DNA-binding</keyword>
<reference evidence="5 6" key="1">
    <citation type="submission" date="2018-05" db="EMBL/GenBank/DDBJ databases">
        <title>Genome of Sphingosinicella humi QZX222.</title>
        <authorList>
            <person name="Qiao Z."/>
            <person name="Wang G."/>
        </authorList>
    </citation>
    <scope>NUCLEOTIDE SEQUENCE [LARGE SCALE GENOMIC DNA]</scope>
    <source>
        <strain evidence="5 6">QZX222</strain>
    </source>
</reference>
<evidence type="ECO:0000256" key="2">
    <source>
        <dbReference type="ARBA" id="ARBA00023125"/>
    </source>
</evidence>
<name>A0A2U2J650_9SPHN</name>
<organism evidence="5 6">
    <name type="scientific">Allosphingosinicella humi</name>
    <dbReference type="NCBI Taxonomy" id="2068657"/>
    <lineage>
        <taxon>Bacteria</taxon>
        <taxon>Pseudomonadati</taxon>
        <taxon>Pseudomonadota</taxon>
        <taxon>Alphaproteobacteria</taxon>
        <taxon>Sphingomonadales</taxon>
        <taxon>Sphingomonadaceae</taxon>
        <taxon>Allosphingosinicella</taxon>
    </lineage>
</organism>
<evidence type="ECO:0000313" key="5">
    <source>
        <dbReference type="EMBL" id="PWG03810.1"/>
    </source>
</evidence>
<dbReference type="SMART" id="SM00418">
    <property type="entry name" value="HTH_ARSR"/>
    <property type="match status" value="1"/>
</dbReference>
<dbReference type="InterPro" id="IPR036390">
    <property type="entry name" value="WH_DNA-bd_sf"/>
</dbReference>
<sequence length="110" mass="12026">MDIDSALSALAALSQRTRLDTFRLLVRHQPDGLPAGDIARRMDVPQNTMSTHLAGLARAGLVVSERQSRSIVYRADLDRLRSLTLFLVKDCCGGEAELCESLIAELVPCC</sequence>
<evidence type="ECO:0000313" key="6">
    <source>
        <dbReference type="Proteomes" id="UP000245916"/>
    </source>
</evidence>
<dbReference type="EMBL" id="QFFF01000001">
    <property type="protein sequence ID" value="PWG03810.1"/>
    <property type="molecule type" value="Genomic_DNA"/>
</dbReference>
<dbReference type="SUPFAM" id="SSF46785">
    <property type="entry name" value="Winged helix' DNA-binding domain"/>
    <property type="match status" value="1"/>
</dbReference>
<gene>
    <name evidence="5" type="ORF">DF286_03130</name>
</gene>
<dbReference type="PRINTS" id="PR00778">
    <property type="entry name" value="HTHARSR"/>
</dbReference>
<dbReference type="AlphaFoldDB" id="A0A2U2J650"/>
<dbReference type="GO" id="GO:0003700">
    <property type="term" value="F:DNA-binding transcription factor activity"/>
    <property type="evidence" value="ECO:0007669"/>
    <property type="project" value="InterPro"/>
</dbReference>
<keyword evidence="6" id="KW-1185">Reference proteome</keyword>
<dbReference type="Gene3D" id="1.10.10.10">
    <property type="entry name" value="Winged helix-like DNA-binding domain superfamily/Winged helix DNA-binding domain"/>
    <property type="match status" value="1"/>
</dbReference>
<feature type="domain" description="HTH arsR-type" evidence="4">
    <location>
        <begin position="1"/>
        <end position="95"/>
    </location>
</feature>
<proteinExistence type="predicted"/>
<dbReference type="InterPro" id="IPR051011">
    <property type="entry name" value="Metal_resp_trans_reg"/>
</dbReference>
<comment type="caution">
    <text evidence="5">The sequence shown here is derived from an EMBL/GenBank/DDBJ whole genome shotgun (WGS) entry which is preliminary data.</text>
</comment>
<dbReference type="Pfam" id="PF12840">
    <property type="entry name" value="HTH_20"/>
    <property type="match status" value="1"/>
</dbReference>
<dbReference type="PROSITE" id="PS50987">
    <property type="entry name" value="HTH_ARSR_2"/>
    <property type="match status" value="1"/>
</dbReference>
<dbReference type="PANTHER" id="PTHR43132:SF2">
    <property type="entry name" value="ARSENICAL RESISTANCE OPERON REPRESSOR ARSR-RELATED"/>
    <property type="match status" value="1"/>
</dbReference>
<keyword evidence="3" id="KW-0804">Transcription</keyword>
<dbReference type="NCBIfam" id="NF033788">
    <property type="entry name" value="HTH_metalloreg"/>
    <property type="match status" value="1"/>
</dbReference>
<dbReference type="GO" id="GO:0003677">
    <property type="term" value="F:DNA binding"/>
    <property type="evidence" value="ECO:0007669"/>
    <property type="project" value="UniProtKB-KW"/>
</dbReference>
<keyword evidence="1" id="KW-0805">Transcription regulation</keyword>
<evidence type="ECO:0000256" key="1">
    <source>
        <dbReference type="ARBA" id="ARBA00023015"/>
    </source>
</evidence>
<dbReference type="CDD" id="cd00090">
    <property type="entry name" value="HTH_ARSR"/>
    <property type="match status" value="1"/>
</dbReference>
<dbReference type="OrthoDB" id="9804742at2"/>
<evidence type="ECO:0000256" key="3">
    <source>
        <dbReference type="ARBA" id="ARBA00023163"/>
    </source>
</evidence>
<evidence type="ECO:0000259" key="4">
    <source>
        <dbReference type="PROSITE" id="PS50987"/>
    </source>
</evidence>
<dbReference type="PANTHER" id="PTHR43132">
    <property type="entry name" value="ARSENICAL RESISTANCE OPERON REPRESSOR ARSR-RELATED"/>
    <property type="match status" value="1"/>
</dbReference>
<accession>A0A2U2J650</accession>
<dbReference type="InterPro" id="IPR036388">
    <property type="entry name" value="WH-like_DNA-bd_sf"/>
</dbReference>